<feature type="binding site" evidence="6">
    <location>
        <position position="96"/>
    </location>
    <ligand>
        <name>Zn(2+)</name>
        <dbReference type="ChEBI" id="CHEBI:29105"/>
    </ligand>
</feature>
<accession>A0A927MK70</accession>
<dbReference type="EC" id="4.2.1.1" evidence="2"/>
<keyword evidence="4 6" id="KW-0862">Zinc</keyword>
<protein>
    <recommendedName>
        <fullName evidence="2">carbonic anhydrase</fullName>
        <ecNumber evidence="2">4.2.1.1</ecNumber>
    </recommendedName>
</protein>
<gene>
    <name evidence="7" type="ORF">H4683_003000</name>
</gene>
<dbReference type="SUPFAM" id="SSF53056">
    <property type="entry name" value="beta-carbonic anhydrase, cab"/>
    <property type="match status" value="1"/>
</dbReference>
<dbReference type="EMBL" id="JADBEL010000018">
    <property type="protein sequence ID" value="MBE1555880.1"/>
    <property type="molecule type" value="Genomic_DNA"/>
</dbReference>
<dbReference type="Pfam" id="PF00484">
    <property type="entry name" value="Pro_CA"/>
    <property type="match status" value="1"/>
</dbReference>
<name>A0A927MK70_9BACL</name>
<reference evidence="7" key="1">
    <citation type="submission" date="2020-10" db="EMBL/GenBank/DDBJ databases">
        <title>Genomic Encyclopedia of Type Strains, Phase IV (KMG-IV): sequencing the most valuable type-strain genomes for metagenomic binning, comparative biology and taxonomic classification.</title>
        <authorList>
            <person name="Goeker M."/>
        </authorList>
    </citation>
    <scope>NUCLEOTIDE SEQUENCE</scope>
    <source>
        <strain evidence="7">DSM 13886</strain>
    </source>
</reference>
<keyword evidence="7" id="KW-0456">Lyase</keyword>
<dbReference type="InterPro" id="IPR036874">
    <property type="entry name" value="Carbonic_anhydrase_sf"/>
</dbReference>
<comment type="similarity">
    <text evidence="1">Belongs to the beta-class carbonic anhydrase family.</text>
</comment>
<proteinExistence type="inferred from homology"/>
<evidence type="ECO:0000256" key="1">
    <source>
        <dbReference type="ARBA" id="ARBA00006217"/>
    </source>
</evidence>
<evidence type="ECO:0000313" key="7">
    <source>
        <dbReference type="EMBL" id="MBE1555880.1"/>
    </source>
</evidence>
<dbReference type="SMART" id="SM00947">
    <property type="entry name" value="Pro_CA"/>
    <property type="match status" value="1"/>
</dbReference>
<dbReference type="AlphaFoldDB" id="A0A927MK70"/>
<feature type="binding site" evidence="6">
    <location>
        <position position="40"/>
    </location>
    <ligand>
        <name>Zn(2+)</name>
        <dbReference type="ChEBI" id="CHEBI:29105"/>
    </ligand>
</feature>
<dbReference type="RefSeq" id="WP_192599567.1">
    <property type="nucleotide sequence ID" value="NZ_JADBEL010000018.1"/>
</dbReference>
<evidence type="ECO:0000256" key="4">
    <source>
        <dbReference type="ARBA" id="ARBA00022833"/>
    </source>
</evidence>
<comment type="catalytic activity">
    <reaction evidence="5">
        <text>hydrogencarbonate + H(+) = CO2 + H2O</text>
        <dbReference type="Rhea" id="RHEA:10748"/>
        <dbReference type="ChEBI" id="CHEBI:15377"/>
        <dbReference type="ChEBI" id="CHEBI:15378"/>
        <dbReference type="ChEBI" id="CHEBI:16526"/>
        <dbReference type="ChEBI" id="CHEBI:17544"/>
        <dbReference type="EC" id="4.2.1.1"/>
    </reaction>
</comment>
<comment type="caution">
    <text evidence="7">The sequence shown here is derived from an EMBL/GenBank/DDBJ whole genome shotgun (WGS) entry which is preliminary data.</text>
</comment>
<feature type="binding site" evidence="6">
    <location>
        <position position="38"/>
    </location>
    <ligand>
        <name>Zn(2+)</name>
        <dbReference type="ChEBI" id="CHEBI:29105"/>
    </ligand>
</feature>
<keyword evidence="8" id="KW-1185">Reference proteome</keyword>
<evidence type="ECO:0000313" key="8">
    <source>
        <dbReference type="Proteomes" id="UP000658225"/>
    </source>
</evidence>
<comment type="cofactor">
    <cofactor evidence="6">
        <name>Zn(2+)</name>
        <dbReference type="ChEBI" id="CHEBI:29105"/>
    </cofactor>
    <text evidence="6">Binds 1 zinc ion per subunit.</text>
</comment>
<dbReference type="CDD" id="cd03379">
    <property type="entry name" value="beta_CA_cladeD"/>
    <property type="match status" value="1"/>
</dbReference>
<dbReference type="InterPro" id="IPR001765">
    <property type="entry name" value="Carbonic_anhydrase"/>
</dbReference>
<dbReference type="PANTHER" id="PTHR43175:SF3">
    <property type="entry name" value="CARBON DISULFIDE HYDROLASE"/>
    <property type="match status" value="1"/>
</dbReference>
<feature type="binding site" evidence="6">
    <location>
        <position position="99"/>
    </location>
    <ligand>
        <name>Zn(2+)</name>
        <dbReference type="ChEBI" id="CHEBI:29105"/>
    </ligand>
</feature>
<dbReference type="GO" id="GO:0004089">
    <property type="term" value="F:carbonate dehydratase activity"/>
    <property type="evidence" value="ECO:0007669"/>
    <property type="project" value="UniProtKB-EC"/>
</dbReference>
<evidence type="ECO:0000256" key="5">
    <source>
        <dbReference type="ARBA" id="ARBA00048348"/>
    </source>
</evidence>
<evidence type="ECO:0000256" key="2">
    <source>
        <dbReference type="ARBA" id="ARBA00012925"/>
    </source>
</evidence>
<evidence type="ECO:0000256" key="3">
    <source>
        <dbReference type="ARBA" id="ARBA00022723"/>
    </source>
</evidence>
<keyword evidence="3 6" id="KW-0479">Metal-binding</keyword>
<dbReference type="Proteomes" id="UP000658225">
    <property type="component" value="Unassembled WGS sequence"/>
</dbReference>
<organism evidence="7 8">
    <name type="scientific">Sporosarcina limicola</name>
    <dbReference type="NCBI Taxonomy" id="34101"/>
    <lineage>
        <taxon>Bacteria</taxon>
        <taxon>Bacillati</taxon>
        <taxon>Bacillota</taxon>
        <taxon>Bacilli</taxon>
        <taxon>Bacillales</taxon>
        <taxon>Caryophanaceae</taxon>
        <taxon>Sporosarcina</taxon>
    </lineage>
</organism>
<evidence type="ECO:0000256" key="6">
    <source>
        <dbReference type="PIRSR" id="PIRSR601765-1"/>
    </source>
</evidence>
<sequence length="199" mass="22359">MTILSEFLEFNEAFVNDKQYEKYATTKFPDKRIVILTCMDTRLTELLPKAMDLKNGDAKIIKSAGAVITHPFGGIMRSLILAVYQLQADEVYIIGHHDCGMSSIDTDIIMGNMVERGIDKNLFKTLKYSGIDLKDWLHGFSDVTESVKMSVEAVRNHPLMDNQVPVHGLVAHPDTGRLEVIVDGYKFHTENQGNIFPGK</sequence>
<dbReference type="Gene3D" id="3.40.1050.10">
    <property type="entry name" value="Carbonic anhydrase"/>
    <property type="match status" value="1"/>
</dbReference>
<dbReference type="GO" id="GO:0008270">
    <property type="term" value="F:zinc ion binding"/>
    <property type="evidence" value="ECO:0007669"/>
    <property type="project" value="InterPro"/>
</dbReference>
<dbReference type="PANTHER" id="PTHR43175">
    <property type="entry name" value="CARBONIC ANHYDRASE"/>
    <property type="match status" value="1"/>
</dbReference>